<evidence type="ECO:0000256" key="9">
    <source>
        <dbReference type="ARBA" id="ARBA00023136"/>
    </source>
</evidence>
<proteinExistence type="inferred from homology"/>
<feature type="compositionally biased region" description="Basic and acidic residues" evidence="10">
    <location>
        <begin position="12"/>
        <end position="25"/>
    </location>
</feature>
<sequence>MRARSSTTVAREMGRLTRGDARDVGTVRRRVVPQGDVRRPPPQGSMLRFYSDESPGLKITPVVVLGMSVCFIGFVTMLHAIAKISAYTSGK</sequence>
<evidence type="ECO:0000256" key="7">
    <source>
        <dbReference type="ARBA" id="ARBA00022989"/>
    </source>
</evidence>
<evidence type="ECO:0000256" key="11">
    <source>
        <dbReference type="SAM" id="Phobius"/>
    </source>
</evidence>
<accession>A0A1Y5I303</accession>
<protein>
    <submittedName>
        <fullName evidence="12">Transport protein subunit-like protein</fullName>
    </submittedName>
</protein>
<dbReference type="PANTHER" id="PTHR13509">
    <property type="entry name" value="SEC61 SUBUNIT BETA"/>
    <property type="match status" value="1"/>
</dbReference>
<keyword evidence="9 11" id="KW-0472">Membrane</keyword>
<keyword evidence="3" id="KW-0813">Transport</keyword>
<evidence type="ECO:0000256" key="4">
    <source>
        <dbReference type="ARBA" id="ARBA00022692"/>
    </source>
</evidence>
<name>A0A1Y5I303_OSTTA</name>
<dbReference type="eggNOG" id="KOG3457">
    <property type="taxonomic scope" value="Eukaryota"/>
</dbReference>
<dbReference type="InterPro" id="IPR030671">
    <property type="entry name" value="Sec61-beta/Sbh"/>
</dbReference>
<evidence type="ECO:0000256" key="1">
    <source>
        <dbReference type="ARBA" id="ARBA00004389"/>
    </source>
</evidence>
<evidence type="ECO:0000256" key="10">
    <source>
        <dbReference type="SAM" id="MobiDB-lite"/>
    </source>
</evidence>
<keyword evidence="8" id="KW-0811">Translocation</keyword>
<gene>
    <name evidence="12" type="ORF">BE221DRAFT_187248</name>
</gene>
<evidence type="ECO:0000256" key="2">
    <source>
        <dbReference type="ARBA" id="ARBA00006103"/>
    </source>
</evidence>
<evidence type="ECO:0000313" key="12">
    <source>
        <dbReference type="EMBL" id="OUS42554.1"/>
    </source>
</evidence>
<comment type="subcellular location">
    <subcellularLocation>
        <location evidence="1">Endoplasmic reticulum membrane</location>
        <topology evidence="1">Single-pass membrane protein</topology>
    </subcellularLocation>
</comment>
<organism evidence="12">
    <name type="scientific">Ostreococcus tauri</name>
    <name type="common">Marine green alga</name>
    <dbReference type="NCBI Taxonomy" id="70448"/>
    <lineage>
        <taxon>Eukaryota</taxon>
        <taxon>Viridiplantae</taxon>
        <taxon>Chlorophyta</taxon>
        <taxon>Mamiellophyceae</taxon>
        <taxon>Mamiellales</taxon>
        <taxon>Bathycoccaceae</taxon>
        <taxon>Ostreococcus</taxon>
    </lineage>
</organism>
<comment type="similarity">
    <text evidence="2">Belongs to the SEC61-beta family.</text>
</comment>
<dbReference type="EMBL" id="KZ155838">
    <property type="protein sequence ID" value="OUS42554.1"/>
    <property type="molecule type" value="Genomic_DNA"/>
</dbReference>
<keyword evidence="7 11" id="KW-1133">Transmembrane helix</keyword>
<evidence type="ECO:0000256" key="3">
    <source>
        <dbReference type="ARBA" id="ARBA00022448"/>
    </source>
</evidence>
<feature type="region of interest" description="Disordered" evidence="10">
    <location>
        <begin position="1"/>
        <end position="25"/>
    </location>
</feature>
<keyword evidence="5" id="KW-0256">Endoplasmic reticulum</keyword>
<dbReference type="AlphaFoldDB" id="A0A1Y5I303"/>
<evidence type="ECO:0000256" key="6">
    <source>
        <dbReference type="ARBA" id="ARBA00022927"/>
    </source>
</evidence>
<dbReference type="GO" id="GO:0005784">
    <property type="term" value="C:Sec61 translocon complex"/>
    <property type="evidence" value="ECO:0007669"/>
    <property type="project" value="InterPro"/>
</dbReference>
<dbReference type="Proteomes" id="UP000195557">
    <property type="component" value="Unassembled WGS sequence"/>
</dbReference>
<keyword evidence="4 11" id="KW-0812">Transmembrane</keyword>
<evidence type="ECO:0000256" key="8">
    <source>
        <dbReference type="ARBA" id="ARBA00023010"/>
    </source>
</evidence>
<dbReference type="GO" id="GO:0006886">
    <property type="term" value="P:intracellular protein transport"/>
    <property type="evidence" value="ECO:0007669"/>
    <property type="project" value="InterPro"/>
</dbReference>
<dbReference type="Pfam" id="PF03911">
    <property type="entry name" value="Sec61_beta"/>
    <property type="match status" value="1"/>
</dbReference>
<dbReference type="InterPro" id="IPR016482">
    <property type="entry name" value="SecG/Sec61-beta/Sbh"/>
</dbReference>
<feature type="transmembrane region" description="Helical" evidence="11">
    <location>
        <begin position="59"/>
        <end position="82"/>
    </location>
</feature>
<reference evidence="12" key="1">
    <citation type="submission" date="2017-04" db="EMBL/GenBank/DDBJ databases">
        <title>Population genomics of picophytoplankton unveils novel chromosome hypervariability.</title>
        <authorList>
            <consortium name="DOE Joint Genome Institute"/>
            <person name="Blanc-Mathieu R."/>
            <person name="Krasovec M."/>
            <person name="Hebrard M."/>
            <person name="Yau S."/>
            <person name="Desgranges E."/>
            <person name="Martin J."/>
            <person name="Schackwitz W."/>
            <person name="Kuo A."/>
            <person name="Salin G."/>
            <person name="Donnadieu C."/>
            <person name="Desdevises Y."/>
            <person name="Sanchez-Ferandin S."/>
            <person name="Moreau H."/>
            <person name="Rivals E."/>
            <person name="Grigoriev I.V."/>
            <person name="Grimsley N."/>
            <person name="Eyre-Walker A."/>
            <person name="Piganeau G."/>
        </authorList>
    </citation>
    <scope>NUCLEOTIDE SEQUENCE [LARGE SCALE GENOMIC DNA]</scope>
    <source>
        <strain evidence="12">RCC 1115</strain>
    </source>
</reference>
<evidence type="ECO:0000256" key="5">
    <source>
        <dbReference type="ARBA" id="ARBA00022824"/>
    </source>
</evidence>
<keyword evidence="6" id="KW-0653">Protein transport</keyword>